<comment type="caution">
    <text evidence="3">The sequence shown here is derived from an EMBL/GenBank/DDBJ whole genome shotgun (WGS) entry which is preliminary data.</text>
</comment>
<dbReference type="EMBL" id="NBSK02000004">
    <property type="protein sequence ID" value="KAJ0213087.1"/>
    <property type="molecule type" value="Genomic_DNA"/>
</dbReference>
<feature type="chain" id="PRO_5040349402" evidence="2">
    <location>
        <begin position="17"/>
        <end position="203"/>
    </location>
</feature>
<evidence type="ECO:0000313" key="3">
    <source>
        <dbReference type="EMBL" id="KAJ0213087.1"/>
    </source>
</evidence>
<evidence type="ECO:0000256" key="1">
    <source>
        <dbReference type="SAM" id="MobiDB-lite"/>
    </source>
</evidence>
<feature type="compositionally biased region" description="Polar residues" evidence="1">
    <location>
        <begin position="166"/>
        <end position="182"/>
    </location>
</feature>
<dbReference type="Pfam" id="PF03004">
    <property type="entry name" value="Transposase_24"/>
    <property type="match status" value="1"/>
</dbReference>
<keyword evidence="4" id="KW-1185">Reference proteome</keyword>
<keyword evidence="2" id="KW-0732">Signal</keyword>
<reference evidence="3 4" key="1">
    <citation type="journal article" date="2017" name="Nat. Commun.">
        <title>Genome assembly with in vitro proximity ligation data and whole-genome triplication in lettuce.</title>
        <authorList>
            <person name="Reyes-Chin-Wo S."/>
            <person name="Wang Z."/>
            <person name="Yang X."/>
            <person name="Kozik A."/>
            <person name="Arikit S."/>
            <person name="Song C."/>
            <person name="Xia L."/>
            <person name="Froenicke L."/>
            <person name="Lavelle D.O."/>
            <person name="Truco M.J."/>
            <person name="Xia R."/>
            <person name="Zhu S."/>
            <person name="Xu C."/>
            <person name="Xu H."/>
            <person name="Xu X."/>
            <person name="Cox K."/>
            <person name="Korf I."/>
            <person name="Meyers B.C."/>
            <person name="Michelmore R.W."/>
        </authorList>
    </citation>
    <scope>NUCLEOTIDE SEQUENCE [LARGE SCALE GENOMIC DNA]</scope>
    <source>
        <strain evidence="4">cv. Salinas</strain>
        <tissue evidence="3">Seedlings</tissue>
    </source>
</reference>
<name>A0A9R1VY60_LACSA</name>
<evidence type="ECO:0000313" key="4">
    <source>
        <dbReference type="Proteomes" id="UP000235145"/>
    </source>
</evidence>
<sequence>MKTLLILVNFTNFLLTVQNKVRGYTQKTETWNMSSSQKIVPSLLFIRLKEVKSRNESFLAWGKMEDFLKIDQIVAQQIEKDNRFKKLVTHWFTPEYQIMCDLRRKIRAKMEEPHVFGKKSFARLAHEEALNNGVYPTRGQIYVKTRTRKNGIIVNEKAAQVMMPGNISTVPRNSNSINQRASSESHHNDDEIVLWQIKLSLKS</sequence>
<dbReference type="InterPro" id="IPR004252">
    <property type="entry name" value="Probable_transposase_24"/>
</dbReference>
<dbReference type="Proteomes" id="UP000235145">
    <property type="component" value="Unassembled WGS sequence"/>
</dbReference>
<accession>A0A9R1VY60</accession>
<organism evidence="3 4">
    <name type="scientific">Lactuca sativa</name>
    <name type="common">Garden lettuce</name>
    <dbReference type="NCBI Taxonomy" id="4236"/>
    <lineage>
        <taxon>Eukaryota</taxon>
        <taxon>Viridiplantae</taxon>
        <taxon>Streptophyta</taxon>
        <taxon>Embryophyta</taxon>
        <taxon>Tracheophyta</taxon>
        <taxon>Spermatophyta</taxon>
        <taxon>Magnoliopsida</taxon>
        <taxon>eudicotyledons</taxon>
        <taxon>Gunneridae</taxon>
        <taxon>Pentapetalae</taxon>
        <taxon>asterids</taxon>
        <taxon>campanulids</taxon>
        <taxon>Asterales</taxon>
        <taxon>Asteraceae</taxon>
        <taxon>Cichorioideae</taxon>
        <taxon>Cichorieae</taxon>
        <taxon>Lactucinae</taxon>
        <taxon>Lactuca</taxon>
    </lineage>
</organism>
<dbReference type="PANTHER" id="PTHR33144:SF50">
    <property type="entry name" value="OS03G0714750 PROTEIN"/>
    <property type="match status" value="1"/>
</dbReference>
<dbReference type="PANTHER" id="PTHR33144">
    <property type="entry name" value="OS10G0409366 PROTEIN-RELATED"/>
    <property type="match status" value="1"/>
</dbReference>
<gene>
    <name evidence="3" type="ORF">LSAT_V11C400215070</name>
</gene>
<proteinExistence type="predicted"/>
<feature type="region of interest" description="Disordered" evidence="1">
    <location>
        <begin position="166"/>
        <end position="185"/>
    </location>
</feature>
<dbReference type="AlphaFoldDB" id="A0A9R1VY60"/>
<evidence type="ECO:0000256" key="2">
    <source>
        <dbReference type="SAM" id="SignalP"/>
    </source>
</evidence>
<feature type="signal peptide" evidence="2">
    <location>
        <begin position="1"/>
        <end position="16"/>
    </location>
</feature>
<protein>
    <submittedName>
        <fullName evidence="3">Uncharacterized protein</fullName>
    </submittedName>
</protein>